<evidence type="ECO:0000313" key="2">
    <source>
        <dbReference type="EMBL" id="GFR11698.1"/>
    </source>
</evidence>
<comment type="caution">
    <text evidence="2">The sequence shown here is derived from an EMBL/GenBank/DDBJ whole genome shotgun (WGS) entry which is preliminary data.</text>
</comment>
<dbReference type="EMBL" id="BMAO01036575">
    <property type="protein sequence ID" value="GFR11698.1"/>
    <property type="molecule type" value="Genomic_DNA"/>
</dbReference>
<dbReference type="AlphaFoldDB" id="A0A8X6GUW7"/>
<dbReference type="Proteomes" id="UP000887116">
    <property type="component" value="Unassembled WGS sequence"/>
</dbReference>
<gene>
    <name evidence="2" type="primary">NCL1_08662</name>
    <name evidence="2" type="ORF">TNCT_110321</name>
</gene>
<proteinExistence type="predicted"/>
<evidence type="ECO:0000313" key="3">
    <source>
        <dbReference type="Proteomes" id="UP000887116"/>
    </source>
</evidence>
<accession>A0A8X6GUW7</accession>
<feature type="region of interest" description="Disordered" evidence="1">
    <location>
        <begin position="143"/>
        <end position="193"/>
    </location>
</feature>
<protein>
    <submittedName>
        <fullName evidence="2">Circumsporozoite protein</fullName>
    </submittedName>
</protein>
<reference evidence="2" key="1">
    <citation type="submission" date="2020-07" db="EMBL/GenBank/DDBJ databases">
        <title>Multicomponent nature underlies the extraordinary mechanical properties of spider dragline silk.</title>
        <authorList>
            <person name="Kono N."/>
            <person name="Nakamura H."/>
            <person name="Mori M."/>
            <person name="Yoshida Y."/>
            <person name="Ohtoshi R."/>
            <person name="Malay A.D."/>
            <person name="Moran D.A.P."/>
            <person name="Tomita M."/>
            <person name="Numata K."/>
            <person name="Arakawa K."/>
        </authorList>
    </citation>
    <scope>NUCLEOTIDE SEQUENCE</scope>
</reference>
<feature type="compositionally biased region" description="Basic and acidic residues" evidence="1">
    <location>
        <begin position="152"/>
        <end position="161"/>
    </location>
</feature>
<sequence length="193" mass="22544">MTKTPETIGLKVGQDYLAQNHFLKAETFTLFLLLKTTEINMAESANAPRNEPENEREDYNYIMLPRITNARWREGIYSVVGVNVQKTDEKYIYERDLLSDDEELESFASKHLFNLEMEYIKEENRIFEERFVKLENAMEEVRKAKEMKKRSKTDDEAPLRETDDEASLSGPRTRLKSHLISATMDGKIPVKKS</sequence>
<evidence type="ECO:0000256" key="1">
    <source>
        <dbReference type="SAM" id="MobiDB-lite"/>
    </source>
</evidence>
<keyword evidence="3" id="KW-1185">Reference proteome</keyword>
<name>A0A8X6GUW7_TRICU</name>
<organism evidence="2 3">
    <name type="scientific">Trichonephila clavata</name>
    <name type="common">Joro spider</name>
    <name type="synonym">Nephila clavata</name>
    <dbReference type="NCBI Taxonomy" id="2740835"/>
    <lineage>
        <taxon>Eukaryota</taxon>
        <taxon>Metazoa</taxon>
        <taxon>Ecdysozoa</taxon>
        <taxon>Arthropoda</taxon>
        <taxon>Chelicerata</taxon>
        <taxon>Arachnida</taxon>
        <taxon>Araneae</taxon>
        <taxon>Araneomorphae</taxon>
        <taxon>Entelegynae</taxon>
        <taxon>Araneoidea</taxon>
        <taxon>Nephilidae</taxon>
        <taxon>Trichonephila</taxon>
    </lineage>
</organism>